<dbReference type="InterPro" id="IPR022791">
    <property type="entry name" value="L-PG_synthase/AglD"/>
</dbReference>
<protein>
    <recommendedName>
        <fullName evidence="6">Phosphatidylglycerol lysyltransferase</fullName>
        <ecNumber evidence="6">2.3.2.3</ecNumber>
    </recommendedName>
    <alternativeName>
        <fullName evidence="6">Lysylphosphatidylglycerol synthase</fullName>
    </alternativeName>
</protein>
<dbReference type="PANTHER" id="PTHR37693:SF1">
    <property type="entry name" value="INTEGRAL MEMBRANE PROTEIN"/>
    <property type="match status" value="1"/>
</dbReference>
<dbReference type="STRING" id="500633.CLOHIR_00438"/>
<evidence type="ECO:0000256" key="3">
    <source>
        <dbReference type="ARBA" id="ARBA00022692"/>
    </source>
</evidence>
<feature type="transmembrane region" description="Helical" evidence="6">
    <location>
        <begin position="159"/>
        <end position="182"/>
    </location>
</feature>
<evidence type="ECO:0000256" key="6">
    <source>
        <dbReference type="RuleBase" id="RU363042"/>
    </source>
</evidence>
<comment type="function">
    <text evidence="6">Catalyzes the transfer of a lysyl group from L-lysyl-tRNA(Lys) to membrane-bound phosphatidylglycerol (PG), which produces lysylphosphatidylglycerol (LPG), a major component of the bacterial membrane with a positive net charge. LPG synthesis contributes to bacterial virulence as it is involved in the resistance mechanism against cationic antimicrobial peptides (CAMP) produces by the host's immune system (defensins, cathelicidins) and by the competing microorganisms.</text>
</comment>
<reference evidence="7 8" key="2">
    <citation type="submission" date="2008-10" db="EMBL/GenBank/DDBJ databases">
        <title>Draft genome sequence of Clostridium hiranonis (DSM 13275).</title>
        <authorList>
            <person name="Sudarsanam P."/>
            <person name="Ley R."/>
            <person name="Guruge J."/>
            <person name="Turnbaugh P.J."/>
            <person name="Mahowald M."/>
            <person name="Liep D."/>
            <person name="Gordon J."/>
        </authorList>
    </citation>
    <scope>NUCLEOTIDE SEQUENCE [LARGE SCALE GENOMIC DNA]</scope>
    <source>
        <strain evidence="7 8">DSM 13275</strain>
    </source>
</reference>
<sequence>MRKLTSKEKKIAQYGFLLFLIGFTLYIISTTVDYRRIPDVIAFVDKKFLFMGMGLVVIYIILETAVFQAIINSVEKDKKKRTIGLQMGTMGLYYNLVTPFASGSQPMQIYVMNRYGIGLSKAVAIVTNKTVLFQTVVTIICGVIIFLNKAMIVSKYRHIIMLLTIGMVMNLVTILGGLMIVLSPKFMKKFADIVINGLGRFRVFRFLRGKNERCYNYIDEFNKSILMYITDVKSLIITLILTFLQLFIYFSIVFCIYKASKLAGASFYLLFSLQVLLYMTISPIPTPGNVGANELTFFGIFRGVFPKKYIGYAVIMYSFLVYYFILLLCGICTWISHYYMNKLESQGKFKRISNEEDTYPR</sequence>
<dbReference type="NCBIfam" id="TIGR00374">
    <property type="entry name" value="flippase-like domain"/>
    <property type="match status" value="1"/>
</dbReference>
<feature type="transmembrane region" description="Helical" evidence="6">
    <location>
        <begin position="262"/>
        <end position="281"/>
    </location>
</feature>
<reference evidence="7 8" key="1">
    <citation type="submission" date="2008-09" db="EMBL/GenBank/DDBJ databases">
        <authorList>
            <person name="Fulton L."/>
            <person name="Clifton S."/>
            <person name="Fulton B."/>
            <person name="Xu J."/>
            <person name="Minx P."/>
            <person name="Pepin K.H."/>
            <person name="Johnson M."/>
            <person name="Thiruvilangam P."/>
            <person name="Bhonagiri V."/>
            <person name="Nash W.E."/>
            <person name="Mardis E.R."/>
            <person name="Wilson R.K."/>
        </authorList>
    </citation>
    <scope>NUCLEOTIDE SEQUENCE [LARGE SCALE GENOMIC DNA]</scope>
    <source>
        <strain evidence="7 8">DSM 13275</strain>
    </source>
</reference>
<evidence type="ECO:0000313" key="8">
    <source>
        <dbReference type="Proteomes" id="UP000003178"/>
    </source>
</evidence>
<dbReference type="EMBL" id="ABWP01000014">
    <property type="protein sequence ID" value="EEA85896.1"/>
    <property type="molecule type" value="Genomic_DNA"/>
</dbReference>
<dbReference type="OrthoDB" id="9810654at2"/>
<dbReference type="GO" id="GO:0046677">
    <property type="term" value="P:response to antibiotic"/>
    <property type="evidence" value="ECO:0007669"/>
    <property type="project" value="UniProtKB-KW"/>
</dbReference>
<gene>
    <name evidence="6" type="primary">mprF</name>
    <name evidence="7" type="ORF">CLOHIR_00438</name>
</gene>
<feature type="transmembrane region" description="Helical" evidence="6">
    <location>
        <begin position="48"/>
        <end position="71"/>
    </location>
</feature>
<keyword evidence="6" id="KW-0046">Antibiotic resistance</keyword>
<keyword evidence="3 6" id="KW-0812">Transmembrane</keyword>
<feature type="transmembrane region" description="Helical" evidence="6">
    <location>
        <begin position="12"/>
        <end position="28"/>
    </location>
</feature>
<dbReference type="GO" id="GO:0050071">
    <property type="term" value="F:phosphatidylglycerol lysyltransferase activity"/>
    <property type="evidence" value="ECO:0007669"/>
    <property type="project" value="UniProtKB-EC"/>
</dbReference>
<feature type="transmembrane region" description="Helical" evidence="6">
    <location>
        <begin position="131"/>
        <end position="147"/>
    </location>
</feature>
<dbReference type="GO" id="GO:0005886">
    <property type="term" value="C:plasma membrane"/>
    <property type="evidence" value="ECO:0007669"/>
    <property type="project" value="UniProtKB-SubCell"/>
</dbReference>
<dbReference type="Proteomes" id="UP000003178">
    <property type="component" value="Unassembled WGS sequence"/>
</dbReference>
<dbReference type="GO" id="GO:0006629">
    <property type="term" value="P:lipid metabolic process"/>
    <property type="evidence" value="ECO:0007669"/>
    <property type="project" value="UniProtKB-KW"/>
</dbReference>
<accession>B6FX39</accession>
<feature type="transmembrane region" description="Helical" evidence="6">
    <location>
        <begin position="235"/>
        <end position="257"/>
    </location>
</feature>
<dbReference type="RefSeq" id="WP_006439360.1">
    <property type="nucleotide sequence ID" value="NZ_DS995355.1"/>
</dbReference>
<evidence type="ECO:0000256" key="5">
    <source>
        <dbReference type="ARBA" id="ARBA00023136"/>
    </source>
</evidence>
<dbReference type="AlphaFoldDB" id="B6FX39"/>
<proteinExistence type="inferred from homology"/>
<evidence type="ECO:0000313" key="7">
    <source>
        <dbReference type="EMBL" id="EEA85896.1"/>
    </source>
</evidence>
<evidence type="ECO:0000256" key="2">
    <source>
        <dbReference type="ARBA" id="ARBA00022475"/>
    </source>
</evidence>
<evidence type="ECO:0000256" key="4">
    <source>
        <dbReference type="ARBA" id="ARBA00022989"/>
    </source>
</evidence>
<keyword evidence="6" id="KW-0808">Transferase</keyword>
<feature type="transmembrane region" description="Helical" evidence="6">
    <location>
        <begin position="309"/>
        <end position="335"/>
    </location>
</feature>
<keyword evidence="5 6" id="KW-0472">Membrane</keyword>
<feature type="transmembrane region" description="Helical" evidence="6">
    <location>
        <begin position="92"/>
        <end position="111"/>
    </location>
</feature>
<dbReference type="eggNOG" id="COG0392">
    <property type="taxonomic scope" value="Bacteria"/>
</dbReference>
<keyword evidence="6" id="KW-0443">Lipid metabolism</keyword>
<keyword evidence="2" id="KW-1003">Cell membrane</keyword>
<comment type="subcellular location">
    <subcellularLocation>
        <location evidence="1 6">Cell membrane</location>
        <topology evidence="1 6">Multi-pass membrane protein</topology>
    </subcellularLocation>
</comment>
<evidence type="ECO:0000256" key="1">
    <source>
        <dbReference type="ARBA" id="ARBA00004651"/>
    </source>
</evidence>
<dbReference type="EC" id="2.3.2.3" evidence="6"/>
<dbReference type="PANTHER" id="PTHR37693">
    <property type="entry name" value="PHOSPHATIDYLGLYCEROL LYSYLTRANSFERASE"/>
    <property type="match status" value="1"/>
</dbReference>
<dbReference type="HOGENOM" id="CLU_039146_0_1_9"/>
<organism evidence="7 8">
    <name type="scientific">Peptacetobacter hiranonis (strain DSM 13275 / JCM 10541 / KCTC 15199 / TO-931)</name>
    <name type="common">Clostridium hiranonis</name>
    <dbReference type="NCBI Taxonomy" id="500633"/>
    <lineage>
        <taxon>Bacteria</taxon>
        <taxon>Bacillati</taxon>
        <taxon>Bacillota</taxon>
        <taxon>Clostridia</taxon>
        <taxon>Peptostreptococcales</taxon>
        <taxon>Peptostreptococcaceae</taxon>
        <taxon>Peptacetobacter</taxon>
    </lineage>
</organism>
<keyword evidence="8" id="KW-1185">Reference proteome</keyword>
<comment type="caution">
    <text evidence="7">The sequence shown here is derived from an EMBL/GenBank/DDBJ whole genome shotgun (WGS) entry which is preliminary data.</text>
</comment>
<dbReference type="Pfam" id="PF03706">
    <property type="entry name" value="LPG_synthase_TM"/>
    <property type="match status" value="1"/>
</dbReference>
<name>B6FX39_PEPHT</name>
<keyword evidence="4 6" id="KW-1133">Transmembrane helix</keyword>
<comment type="catalytic activity">
    <reaction evidence="6">
        <text>L-lysyl-tRNA(Lys) + a 1,2-diacyl-sn-glycero-3-phospho-(1'-sn-glycerol) = a 1,2-diacyl-sn-glycero-3-phospho-1'-(3'-O-L-lysyl)-sn-glycerol + tRNA(Lys)</text>
        <dbReference type="Rhea" id="RHEA:10668"/>
        <dbReference type="Rhea" id="RHEA-COMP:9696"/>
        <dbReference type="Rhea" id="RHEA-COMP:9697"/>
        <dbReference type="ChEBI" id="CHEBI:64716"/>
        <dbReference type="ChEBI" id="CHEBI:75792"/>
        <dbReference type="ChEBI" id="CHEBI:78442"/>
        <dbReference type="ChEBI" id="CHEBI:78529"/>
        <dbReference type="EC" id="2.3.2.3"/>
    </reaction>
</comment>
<comment type="similarity">
    <text evidence="6">Belongs to the LPG synthase family.</text>
</comment>